<keyword evidence="3" id="KW-1185">Reference proteome</keyword>
<evidence type="ECO:0000256" key="1">
    <source>
        <dbReference type="SAM" id="MobiDB-lite"/>
    </source>
</evidence>
<organism evidence="2 3">
    <name type="scientific">Arboricoccus pini</name>
    <dbReference type="NCBI Taxonomy" id="1963835"/>
    <lineage>
        <taxon>Bacteria</taxon>
        <taxon>Pseudomonadati</taxon>
        <taxon>Pseudomonadota</taxon>
        <taxon>Alphaproteobacteria</taxon>
        <taxon>Geminicoccales</taxon>
        <taxon>Geminicoccaceae</taxon>
        <taxon>Arboricoccus</taxon>
    </lineage>
</organism>
<dbReference type="AlphaFoldDB" id="A0A212RN59"/>
<evidence type="ECO:0000313" key="3">
    <source>
        <dbReference type="Proteomes" id="UP000197065"/>
    </source>
</evidence>
<feature type="region of interest" description="Disordered" evidence="1">
    <location>
        <begin position="1"/>
        <end position="48"/>
    </location>
</feature>
<dbReference type="EMBL" id="FYEH01000011">
    <property type="protein sequence ID" value="SNB73967.1"/>
    <property type="molecule type" value="Genomic_DNA"/>
</dbReference>
<feature type="region of interest" description="Disordered" evidence="1">
    <location>
        <begin position="227"/>
        <end position="254"/>
    </location>
</feature>
<reference evidence="2 3" key="1">
    <citation type="submission" date="2017-06" db="EMBL/GenBank/DDBJ databases">
        <authorList>
            <person name="Kim H.J."/>
            <person name="Triplett B.A."/>
        </authorList>
    </citation>
    <scope>NUCLEOTIDE SEQUENCE [LARGE SCALE GENOMIC DNA]</scope>
    <source>
        <strain evidence="2 3">B29T1</strain>
    </source>
</reference>
<feature type="compositionally biased region" description="Low complexity" evidence="1">
    <location>
        <begin position="162"/>
        <end position="183"/>
    </location>
</feature>
<sequence length="254" mass="27329">MWPDSRSDGRCGLASGEHARHRHGGYGDDAARPGAARQTGNQRRSAAGWPAVAGPVYRRPGHRIPSVARCYDNRAECYREAHALLRTITESRFPGYWTEHYGKLDRNLDLAPKPADGRLPVLAIDCCGKDIEWMAGSCIKAISQDSRTCWLNGGPAATGRCSSPTATGGSSASMSPRRAAASRPSPPRGQECADRLAEATRGARRVAEVLEELAEYVLPKFPVGAVGISGKEPVSSCRPVGGRGRATRWRGHSR</sequence>
<gene>
    <name evidence="2" type="ORF">SAMN07250955_11144</name>
</gene>
<evidence type="ECO:0000313" key="2">
    <source>
        <dbReference type="EMBL" id="SNB73967.1"/>
    </source>
</evidence>
<protein>
    <submittedName>
        <fullName evidence="2">Uncharacterized protein</fullName>
    </submittedName>
</protein>
<name>A0A212RN59_9PROT</name>
<feature type="compositionally biased region" description="Basic residues" evidence="1">
    <location>
        <begin position="245"/>
        <end position="254"/>
    </location>
</feature>
<dbReference type="Proteomes" id="UP000197065">
    <property type="component" value="Unassembled WGS sequence"/>
</dbReference>
<accession>A0A212RN59</accession>
<feature type="region of interest" description="Disordered" evidence="1">
    <location>
        <begin position="157"/>
        <end position="197"/>
    </location>
</feature>
<proteinExistence type="predicted"/>